<dbReference type="PROSITE" id="PS00211">
    <property type="entry name" value="ABC_TRANSPORTER_1"/>
    <property type="match status" value="1"/>
</dbReference>
<accession>A0ABR9G099</accession>
<feature type="domain" description="ABC transporter" evidence="5">
    <location>
        <begin position="31"/>
        <end position="253"/>
    </location>
</feature>
<evidence type="ECO:0000256" key="1">
    <source>
        <dbReference type="ARBA" id="ARBA00005417"/>
    </source>
</evidence>
<protein>
    <submittedName>
        <fullName evidence="6">ABC transporter ATP-binding protein</fullName>
    </submittedName>
</protein>
<keyword evidence="4 6" id="KW-0067">ATP-binding</keyword>
<dbReference type="Pfam" id="PF14524">
    <property type="entry name" value="Wzt_C"/>
    <property type="match status" value="1"/>
</dbReference>
<evidence type="ECO:0000256" key="3">
    <source>
        <dbReference type="ARBA" id="ARBA00022741"/>
    </source>
</evidence>
<dbReference type="InterPro" id="IPR050683">
    <property type="entry name" value="Bact_Polysacc_Export_ATP-bd"/>
</dbReference>
<comment type="caution">
    <text evidence="6">The sequence shown here is derived from an EMBL/GenBank/DDBJ whole genome shotgun (WGS) entry which is preliminary data.</text>
</comment>
<dbReference type="Gene3D" id="3.40.50.300">
    <property type="entry name" value="P-loop containing nucleotide triphosphate hydrolases"/>
    <property type="match status" value="1"/>
</dbReference>
<dbReference type="PANTHER" id="PTHR46743">
    <property type="entry name" value="TEICHOIC ACIDS EXPORT ATP-BINDING PROTEIN TAGH"/>
    <property type="match status" value="1"/>
</dbReference>
<dbReference type="EMBL" id="RRZB01000032">
    <property type="protein sequence ID" value="MBE0464341.1"/>
    <property type="molecule type" value="Genomic_DNA"/>
</dbReference>
<dbReference type="InterPro" id="IPR003593">
    <property type="entry name" value="AAA+_ATPase"/>
</dbReference>
<dbReference type="GO" id="GO:0005524">
    <property type="term" value="F:ATP binding"/>
    <property type="evidence" value="ECO:0007669"/>
    <property type="project" value="UniProtKB-KW"/>
</dbReference>
<dbReference type="SMART" id="SM00382">
    <property type="entry name" value="AAA"/>
    <property type="match status" value="1"/>
</dbReference>
<dbReference type="CDD" id="cd10147">
    <property type="entry name" value="Wzt_C-like"/>
    <property type="match status" value="1"/>
</dbReference>
<dbReference type="InterPro" id="IPR003439">
    <property type="entry name" value="ABC_transporter-like_ATP-bd"/>
</dbReference>
<sequence>MSLDQTTVAPRALLEVRELGKAYRRYRNELMRVASWFSPVQPLDETWILRDINFDVAQGEAVGIVGQNGAGKSTLLKMITGTLRPSEGYIRTHGRVAAILELGMGFNGELTGRQNVIHSAGLMGFTHAQIDSAMADIEAFAEIGSYFDKPMRVYSSGMQMRVAFSVATAFRPEILIVDEALSVGDAYFQHKSFDRIREFQRQGTSLLIVSHDKAAIQSLCDRAILLEQGRVLEDGLPQDIMDYYNALIAKKENDRVEITPLASGQIQTQSGSGEASVKQVSLHAENGNAIDVVDVGQAVELRITVAIHANLPELVVGYKLKDRVGQEVFGTNTWHTDQVERELSEGEELTYRMRFDANLGPGSYSVSLSLHSSDTHLLNNYQWVDHALVFQMVNMEKDFFLGSSWVMPAIECERHVAISSEPNESV</sequence>
<evidence type="ECO:0000313" key="7">
    <source>
        <dbReference type="Proteomes" id="UP001645038"/>
    </source>
</evidence>
<organism evidence="6 7">
    <name type="scientific">Halomonas colorata</name>
    <dbReference type="NCBI Taxonomy" id="2742615"/>
    <lineage>
        <taxon>Bacteria</taxon>
        <taxon>Pseudomonadati</taxon>
        <taxon>Pseudomonadota</taxon>
        <taxon>Gammaproteobacteria</taxon>
        <taxon>Oceanospirillales</taxon>
        <taxon>Halomonadaceae</taxon>
        <taxon>Halomonas</taxon>
    </lineage>
</organism>
<dbReference type="SUPFAM" id="SSF52540">
    <property type="entry name" value="P-loop containing nucleoside triphosphate hydrolases"/>
    <property type="match status" value="1"/>
</dbReference>
<evidence type="ECO:0000256" key="2">
    <source>
        <dbReference type="ARBA" id="ARBA00022448"/>
    </source>
</evidence>
<dbReference type="Gene3D" id="2.70.50.60">
    <property type="entry name" value="abc- transporter (atp binding component) like domain"/>
    <property type="match status" value="1"/>
</dbReference>
<dbReference type="RefSeq" id="WP_192538846.1">
    <property type="nucleotide sequence ID" value="NZ_RRZB01000032.1"/>
</dbReference>
<dbReference type="PROSITE" id="PS50893">
    <property type="entry name" value="ABC_TRANSPORTER_2"/>
    <property type="match status" value="1"/>
</dbReference>
<comment type="similarity">
    <text evidence="1">Belongs to the ABC transporter superfamily.</text>
</comment>
<evidence type="ECO:0000259" key="5">
    <source>
        <dbReference type="PROSITE" id="PS50893"/>
    </source>
</evidence>
<evidence type="ECO:0000313" key="6">
    <source>
        <dbReference type="EMBL" id="MBE0464341.1"/>
    </source>
</evidence>
<keyword evidence="3" id="KW-0547">Nucleotide-binding</keyword>
<keyword evidence="7" id="KW-1185">Reference proteome</keyword>
<dbReference type="PANTHER" id="PTHR46743:SF2">
    <property type="entry name" value="TEICHOIC ACIDS EXPORT ATP-BINDING PROTEIN TAGH"/>
    <property type="match status" value="1"/>
</dbReference>
<dbReference type="InterPro" id="IPR015860">
    <property type="entry name" value="ABC_transpr_TagH-like"/>
</dbReference>
<name>A0ABR9G099_9GAMM</name>
<dbReference type="InterPro" id="IPR017871">
    <property type="entry name" value="ABC_transporter-like_CS"/>
</dbReference>
<dbReference type="InterPro" id="IPR027417">
    <property type="entry name" value="P-loop_NTPase"/>
</dbReference>
<dbReference type="InterPro" id="IPR029439">
    <property type="entry name" value="Wzt_C"/>
</dbReference>
<gene>
    <name evidence="6" type="ORF">EI547_12880</name>
</gene>
<dbReference type="Pfam" id="PF00005">
    <property type="entry name" value="ABC_tran"/>
    <property type="match status" value="1"/>
</dbReference>
<keyword evidence="2" id="KW-0813">Transport</keyword>
<evidence type="ECO:0000256" key="4">
    <source>
        <dbReference type="ARBA" id="ARBA00022840"/>
    </source>
</evidence>
<dbReference type="CDD" id="cd03220">
    <property type="entry name" value="ABC_KpsT_Wzt"/>
    <property type="match status" value="1"/>
</dbReference>
<proteinExistence type="inferred from homology"/>
<reference evidence="6 7" key="1">
    <citation type="submission" date="2020-07" db="EMBL/GenBank/DDBJ databases">
        <title>Halophilic bacteria isolated from french cheeses.</title>
        <authorList>
            <person name="Kothe C.I."/>
            <person name="Farah-Kraiem B."/>
            <person name="Renault P."/>
            <person name="Dridi B."/>
        </authorList>
    </citation>
    <scope>NUCLEOTIDE SEQUENCE [LARGE SCALE GENOMIC DNA]</scope>
    <source>
        <strain evidence="6 7">FME20</strain>
    </source>
</reference>
<dbReference type="Proteomes" id="UP001645038">
    <property type="component" value="Unassembled WGS sequence"/>
</dbReference>